<comment type="caution">
    <text evidence="1">The sequence shown here is derived from an EMBL/GenBank/DDBJ whole genome shotgun (WGS) entry which is preliminary data.</text>
</comment>
<keyword evidence="2" id="KW-1185">Reference proteome</keyword>
<evidence type="ECO:0000313" key="1">
    <source>
        <dbReference type="EMBL" id="TLU72692.1"/>
    </source>
</evidence>
<dbReference type="EMBL" id="VCDI01000003">
    <property type="protein sequence ID" value="TLU72692.1"/>
    <property type="molecule type" value="Genomic_DNA"/>
</dbReference>
<accession>A0A5R9J560</accession>
<gene>
    <name evidence="1" type="ORF">FE263_11710</name>
</gene>
<proteinExistence type="predicted"/>
<name>A0A5R9J560_9PROT</name>
<evidence type="ECO:0000313" key="2">
    <source>
        <dbReference type="Proteomes" id="UP000305654"/>
    </source>
</evidence>
<dbReference type="Proteomes" id="UP000305654">
    <property type="component" value="Unassembled WGS sequence"/>
</dbReference>
<protein>
    <submittedName>
        <fullName evidence="1">Uncharacterized protein</fullName>
    </submittedName>
</protein>
<dbReference type="AlphaFoldDB" id="A0A5R9J560"/>
<dbReference type="RefSeq" id="WP_138326153.1">
    <property type="nucleotide sequence ID" value="NZ_VCDI01000003.1"/>
</dbReference>
<reference evidence="1 2" key="1">
    <citation type="submission" date="2019-05" db="EMBL/GenBank/DDBJ databases">
        <authorList>
            <person name="Pankratov T."/>
            <person name="Grouzdev D."/>
        </authorList>
    </citation>
    <scope>NUCLEOTIDE SEQUENCE [LARGE SCALE GENOMIC DNA]</scope>
    <source>
        <strain evidence="1 2">KEBCLARHB70R</strain>
    </source>
</reference>
<sequence>MQLATKERLAKAAYHTNIGGVQRLAEPMLALQRAGDIQDSHVAAAERWYRDYVFGVEGARDPEARRTGNAPDVHAAMLSRVAACTRHRNVQAALGWCGEIRLRLLLVEELSFSNIAERLMPTDVNGRKKIAAQVVFLLEQLAEHYDNLDQVRCRGPG</sequence>
<dbReference type="OrthoDB" id="7280667at2"/>
<organism evidence="1 2">
    <name type="scientific">Lichenicoccus roseus</name>
    <dbReference type="NCBI Taxonomy" id="2683649"/>
    <lineage>
        <taxon>Bacteria</taxon>
        <taxon>Pseudomonadati</taxon>
        <taxon>Pseudomonadota</taxon>
        <taxon>Alphaproteobacteria</taxon>
        <taxon>Acetobacterales</taxon>
        <taxon>Acetobacteraceae</taxon>
        <taxon>Lichenicoccus</taxon>
    </lineage>
</organism>